<dbReference type="Gene3D" id="2.30.29.30">
    <property type="entry name" value="Pleckstrin-homology domain (PH domain)/Phosphotyrosine-binding domain (PTB)"/>
    <property type="match status" value="1"/>
</dbReference>
<evidence type="ECO:0000256" key="1">
    <source>
        <dbReference type="ARBA" id="ARBA00022658"/>
    </source>
</evidence>
<dbReference type="Proteomes" id="UP001381693">
    <property type="component" value="Unassembled WGS sequence"/>
</dbReference>
<evidence type="ECO:0000313" key="5">
    <source>
        <dbReference type="Proteomes" id="UP001381693"/>
    </source>
</evidence>
<keyword evidence="5" id="KW-1185">Reference proteome</keyword>
<dbReference type="AlphaFoldDB" id="A0AAN8X1V9"/>
<gene>
    <name evidence="4" type="ORF">SK128_008562</name>
</gene>
<dbReference type="InterPro" id="IPR035899">
    <property type="entry name" value="DBL_dom_sf"/>
</dbReference>
<dbReference type="SUPFAM" id="SSF48065">
    <property type="entry name" value="DBL homology domain (DH-domain)"/>
    <property type="match status" value="1"/>
</dbReference>
<evidence type="ECO:0000313" key="4">
    <source>
        <dbReference type="EMBL" id="KAK7070534.1"/>
    </source>
</evidence>
<organism evidence="4 5">
    <name type="scientific">Halocaridina rubra</name>
    <name type="common">Hawaiian red shrimp</name>
    <dbReference type="NCBI Taxonomy" id="373956"/>
    <lineage>
        <taxon>Eukaryota</taxon>
        <taxon>Metazoa</taxon>
        <taxon>Ecdysozoa</taxon>
        <taxon>Arthropoda</taxon>
        <taxon>Crustacea</taxon>
        <taxon>Multicrustacea</taxon>
        <taxon>Malacostraca</taxon>
        <taxon>Eumalacostraca</taxon>
        <taxon>Eucarida</taxon>
        <taxon>Decapoda</taxon>
        <taxon>Pleocyemata</taxon>
        <taxon>Caridea</taxon>
        <taxon>Atyoidea</taxon>
        <taxon>Atyidae</taxon>
        <taxon>Halocaridina</taxon>
    </lineage>
</organism>
<reference evidence="4 5" key="1">
    <citation type="submission" date="2023-11" db="EMBL/GenBank/DDBJ databases">
        <title>Halocaridina rubra genome assembly.</title>
        <authorList>
            <person name="Smith C."/>
        </authorList>
    </citation>
    <scope>NUCLEOTIDE SEQUENCE [LARGE SCALE GENOMIC DNA]</scope>
    <source>
        <strain evidence="4">EP-1</strain>
        <tissue evidence="4">Whole</tissue>
    </source>
</reference>
<dbReference type="Gene3D" id="1.20.900.10">
    <property type="entry name" value="Dbl homology (DH) domain"/>
    <property type="match status" value="1"/>
</dbReference>
<feature type="compositionally biased region" description="Basic and acidic residues" evidence="2">
    <location>
        <begin position="330"/>
        <end position="339"/>
    </location>
</feature>
<comment type="caution">
    <text evidence="4">The sequence shown here is derived from an EMBL/GenBank/DDBJ whole genome shotgun (WGS) entry which is preliminary data.</text>
</comment>
<feature type="compositionally biased region" description="Polar residues" evidence="2">
    <location>
        <begin position="290"/>
        <end position="302"/>
    </location>
</feature>
<feature type="region of interest" description="Disordered" evidence="2">
    <location>
        <begin position="195"/>
        <end position="220"/>
    </location>
</feature>
<dbReference type="InterPro" id="IPR051336">
    <property type="entry name" value="RhoGEF_Guanine_NuclExch_SF"/>
</dbReference>
<feature type="compositionally biased region" description="Low complexity" evidence="2">
    <location>
        <begin position="201"/>
        <end position="210"/>
    </location>
</feature>
<dbReference type="InterPro" id="IPR011993">
    <property type="entry name" value="PH-like_dom_sf"/>
</dbReference>
<dbReference type="GO" id="GO:0005085">
    <property type="term" value="F:guanyl-nucleotide exchange factor activity"/>
    <property type="evidence" value="ECO:0007669"/>
    <property type="project" value="UniProtKB-KW"/>
</dbReference>
<dbReference type="InterPro" id="IPR055251">
    <property type="entry name" value="SOS1_NGEF_PH"/>
</dbReference>
<feature type="region of interest" description="Disordered" evidence="2">
    <location>
        <begin position="330"/>
        <end position="377"/>
    </location>
</feature>
<keyword evidence="1" id="KW-0344">Guanine-nucleotide releasing factor</keyword>
<sequence length="706" mass="80294">MSLTFCPRKLEIFNVPGIVVVNASYIQVFQPVSRQNRTAASLSPHENDNFRKFLNLTLSTGTLFQLSSQMFPNISAIVALQNSNGHLVILGKCQIRRKRVGVVLDLSSDQKANQVIDDFEICKQKATGQRAPLPPRKPKPNYQEERKPYDPLPTIPNIPKRPSDNYITPNEPHNREEITRGTYIDLESGLNVHVGYVPAGNPTDSSNSSSTPPPRPMKNPNVKAQIVRFQRKENPKTPWQAKEPQENYYDTVIDDTYDDTTDPPPPHQEIYGQYHHDPGAVAQPVEQPTAAHTSRPESNTLLTELRGVVDKNRPQMDENLQDRYEFQIENYPGEKDETPVLRSFKPFSPDPPVSCTPGDNRLSTSSESSQSDNLEEPEYVAQETYYMCLGISVENSERIYMKRPIRQIGKKSSPSKTLGEDIINFIIDEKNFLSILNSINKAHGDMPPKLQSLLRKTQALSLIHTSIYEEIKNCTDSCTSIAQVLLRYRGGLESHIYYVSKAPEINMLMEMLPETFLKKYSGIKDAVRSSWKKITFYILNLEKFLKSAVNEEKVITCALEMLRDLSKRADTEVLLDGIKGTPYSLHTLGTLYLHSSFVVTGPLLKKDFTIRVLLFPKTIVITQHKNKKYDFLLDIPIKQSYFITTKQDPSKCFALEINFGGVQGKKQYVFQAPRADVKAAWFSEISRIMKEFALEEKREQEKRNAV</sequence>
<feature type="domain" description="SOS1/NGEF-like PH" evidence="3">
    <location>
        <begin position="585"/>
        <end position="688"/>
    </location>
</feature>
<feature type="region of interest" description="Disordered" evidence="2">
    <location>
        <begin position="254"/>
        <end position="317"/>
    </location>
</feature>
<accession>A0AAN8X1V9</accession>
<evidence type="ECO:0000259" key="3">
    <source>
        <dbReference type="Pfam" id="PF22697"/>
    </source>
</evidence>
<protein>
    <recommendedName>
        <fullName evidence="3">SOS1/NGEF-like PH domain-containing protein</fullName>
    </recommendedName>
</protein>
<dbReference type="Pfam" id="PF22697">
    <property type="entry name" value="SOS1_NGEF_PH"/>
    <property type="match status" value="1"/>
</dbReference>
<feature type="region of interest" description="Disordered" evidence="2">
    <location>
        <begin position="126"/>
        <end position="177"/>
    </location>
</feature>
<dbReference type="SUPFAM" id="SSF50729">
    <property type="entry name" value="PH domain-like"/>
    <property type="match status" value="1"/>
</dbReference>
<dbReference type="PANTHER" id="PTHR22826">
    <property type="entry name" value="RHO GUANINE EXCHANGE FACTOR-RELATED"/>
    <property type="match status" value="1"/>
</dbReference>
<proteinExistence type="predicted"/>
<name>A0AAN8X1V9_HALRR</name>
<feature type="compositionally biased region" description="Polar residues" evidence="2">
    <location>
        <begin position="361"/>
        <end position="372"/>
    </location>
</feature>
<feature type="compositionally biased region" description="Basic and acidic residues" evidence="2">
    <location>
        <begin position="307"/>
        <end position="317"/>
    </location>
</feature>
<evidence type="ECO:0000256" key="2">
    <source>
        <dbReference type="SAM" id="MobiDB-lite"/>
    </source>
</evidence>
<dbReference type="GO" id="GO:0005737">
    <property type="term" value="C:cytoplasm"/>
    <property type="evidence" value="ECO:0007669"/>
    <property type="project" value="TreeGrafter"/>
</dbReference>
<dbReference type="EMBL" id="JAXCGZ010015319">
    <property type="protein sequence ID" value="KAK7070534.1"/>
    <property type="molecule type" value="Genomic_DNA"/>
</dbReference>